<evidence type="ECO:0000256" key="1">
    <source>
        <dbReference type="ARBA" id="ARBA00022645"/>
    </source>
</evidence>
<dbReference type="Pfam" id="PF02074">
    <property type="entry name" value="Peptidase_M32"/>
    <property type="match status" value="1"/>
</dbReference>
<dbReference type="FunFam" id="1.10.1370.30:FF:000003">
    <property type="entry name" value="Thermostable carboxypeptidase 1"/>
    <property type="match status" value="1"/>
</dbReference>
<keyword evidence="4 8" id="KW-0378">Hydrolase</keyword>
<dbReference type="PRINTS" id="PR00998">
    <property type="entry name" value="CRBOXYPTASET"/>
</dbReference>
<feature type="active site" description="Proton donor/acceptor" evidence="10">
    <location>
        <position position="268"/>
    </location>
</feature>
<gene>
    <name evidence="11" type="ORF">EHSB41UT_04746</name>
</gene>
<dbReference type="InterPro" id="IPR001333">
    <property type="entry name" value="Peptidase_M32_Taq"/>
</dbReference>
<feature type="binding site" evidence="9">
    <location>
        <position position="297"/>
    </location>
    <ligand>
        <name>Zn(2+)</name>
        <dbReference type="ChEBI" id="CHEBI:29105"/>
        <note>catalytic</note>
    </ligand>
</feature>
<evidence type="ECO:0000256" key="4">
    <source>
        <dbReference type="ARBA" id="ARBA00022801"/>
    </source>
</evidence>
<protein>
    <recommendedName>
        <fullName evidence="8">Metal-dependent carboxypeptidase</fullName>
        <ecNumber evidence="8">3.4.17.19</ecNumber>
    </recommendedName>
</protein>
<dbReference type="GO" id="GO:0006508">
    <property type="term" value="P:proteolysis"/>
    <property type="evidence" value="ECO:0007669"/>
    <property type="project" value="UniProtKB-UniRule"/>
</dbReference>
<reference evidence="11 12" key="1">
    <citation type="submission" date="2017-03" db="EMBL/GenBank/DDBJ databases">
        <authorList>
            <person name="Afonso C.L."/>
            <person name="Miller P.J."/>
            <person name="Scott M.A."/>
            <person name="Spackman E."/>
            <person name="Goraichik I."/>
            <person name="Dimitrov K.M."/>
            <person name="Suarez D.L."/>
            <person name="Swayne D.E."/>
        </authorList>
    </citation>
    <scope>NUCLEOTIDE SEQUENCE [LARGE SCALE GENOMIC DNA]</scope>
    <source>
        <strain evidence="11">SB41UT1</strain>
    </source>
</reference>
<evidence type="ECO:0000256" key="9">
    <source>
        <dbReference type="PIRSR" id="PIRSR006615-1"/>
    </source>
</evidence>
<dbReference type="PANTHER" id="PTHR34217">
    <property type="entry name" value="METAL-DEPENDENT CARBOXYPEPTIDASE"/>
    <property type="match status" value="1"/>
</dbReference>
<keyword evidence="5 8" id="KW-0482">Metalloprotease</keyword>
<keyword evidence="12" id="KW-1185">Reference proteome</keyword>
<dbReference type="EMBL" id="FWPT01000021">
    <property type="protein sequence ID" value="SMA50928.1"/>
    <property type="molecule type" value="Genomic_DNA"/>
</dbReference>
<comment type="function">
    <text evidence="8">Broad specificity carboxypetidase that releases amino acids sequentially from the C-terminus, including neutral, aromatic, polar and basic residues.</text>
</comment>
<accession>A0A1X7AS53</accession>
<name>A0A1X7AS53_9GAMM</name>
<evidence type="ECO:0000256" key="5">
    <source>
        <dbReference type="ARBA" id="ARBA00023049"/>
    </source>
</evidence>
<evidence type="ECO:0000256" key="2">
    <source>
        <dbReference type="ARBA" id="ARBA00022670"/>
    </source>
</evidence>
<dbReference type="AlphaFoldDB" id="A0A1X7AS53"/>
<keyword evidence="1 8" id="KW-0121">Carboxypeptidase</keyword>
<comment type="similarity">
    <text evidence="7 8">Belongs to the peptidase M32 family.</text>
</comment>
<feature type="binding site" evidence="9">
    <location>
        <position position="267"/>
    </location>
    <ligand>
        <name>Zn(2+)</name>
        <dbReference type="ChEBI" id="CHEBI:29105"/>
        <note>catalytic</note>
    </ligand>
</feature>
<evidence type="ECO:0000256" key="8">
    <source>
        <dbReference type="PIRNR" id="PIRNR006615"/>
    </source>
</evidence>
<evidence type="ECO:0000256" key="6">
    <source>
        <dbReference type="ARBA" id="ARBA00052755"/>
    </source>
</evidence>
<dbReference type="PIRSF" id="PIRSF006615">
    <property type="entry name" value="Zn_crbxpep_Taq"/>
    <property type="match status" value="1"/>
</dbReference>
<dbReference type="PROSITE" id="PS52034">
    <property type="entry name" value="PEPTIDASE_M32"/>
    <property type="match status" value="1"/>
</dbReference>
<dbReference type="CDD" id="cd06460">
    <property type="entry name" value="M32_Taq"/>
    <property type="match status" value="1"/>
</dbReference>
<feature type="binding site" evidence="9">
    <location>
        <position position="271"/>
    </location>
    <ligand>
        <name>Zn(2+)</name>
        <dbReference type="ChEBI" id="CHEBI:29105"/>
        <note>catalytic</note>
    </ligand>
</feature>
<organism evidence="11 12">
    <name type="scientific">Parendozoicomonas haliclonae</name>
    <dbReference type="NCBI Taxonomy" id="1960125"/>
    <lineage>
        <taxon>Bacteria</taxon>
        <taxon>Pseudomonadati</taxon>
        <taxon>Pseudomonadota</taxon>
        <taxon>Gammaproteobacteria</taxon>
        <taxon>Oceanospirillales</taxon>
        <taxon>Endozoicomonadaceae</taxon>
        <taxon>Parendozoicomonas</taxon>
    </lineage>
</organism>
<dbReference type="Gene3D" id="1.10.1370.30">
    <property type="match status" value="1"/>
</dbReference>
<keyword evidence="2 8" id="KW-0645">Protease</keyword>
<comment type="cofactor">
    <cofactor evidence="9">
        <name>Zn(2+)</name>
        <dbReference type="ChEBI" id="CHEBI:29105"/>
    </cofactor>
    <text evidence="9">Binds 1 zinc ion per subunit.</text>
</comment>
<evidence type="ECO:0000256" key="3">
    <source>
        <dbReference type="ARBA" id="ARBA00022723"/>
    </source>
</evidence>
<evidence type="ECO:0000313" key="11">
    <source>
        <dbReference type="EMBL" id="SMA50928.1"/>
    </source>
</evidence>
<proteinExistence type="inferred from homology"/>
<dbReference type="SUPFAM" id="SSF55486">
    <property type="entry name" value="Metalloproteases ('zincins'), catalytic domain"/>
    <property type="match status" value="1"/>
</dbReference>
<comment type="catalytic activity">
    <reaction evidence="6 8">
        <text>Release of a C-terminal amino acid with broad specificity, except for -Pro.</text>
        <dbReference type="EC" id="3.4.17.19"/>
    </reaction>
</comment>
<evidence type="ECO:0000256" key="7">
    <source>
        <dbReference type="ARBA" id="ARBA00061580"/>
    </source>
</evidence>
<dbReference type="PANTHER" id="PTHR34217:SF1">
    <property type="entry name" value="CARBOXYPEPTIDASE 1"/>
    <property type="match status" value="1"/>
</dbReference>
<dbReference type="Proteomes" id="UP000196573">
    <property type="component" value="Unassembled WGS sequence"/>
</dbReference>
<dbReference type="EC" id="3.4.17.19" evidence="8"/>
<keyword evidence="9" id="KW-0862">Zinc</keyword>
<dbReference type="GO" id="GO:0004181">
    <property type="term" value="F:metallocarboxypeptidase activity"/>
    <property type="evidence" value="ECO:0007669"/>
    <property type="project" value="UniProtKB-UniRule"/>
</dbReference>
<dbReference type="GO" id="GO:0008270">
    <property type="term" value="F:zinc ion binding"/>
    <property type="evidence" value="ECO:0007669"/>
    <property type="project" value="UniProtKB-ARBA"/>
</dbReference>
<keyword evidence="3 8" id="KW-0479">Metal-binding</keyword>
<evidence type="ECO:0000313" key="12">
    <source>
        <dbReference type="Proteomes" id="UP000196573"/>
    </source>
</evidence>
<evidence type="ECO:0000256" key="10">
    <source>
        <dbReference type="PIRSR" id="PIRSR006615-2"/>
    </source>
</evidence>
<sequence>MRSEEFMTAYKELTKRFHRMHQLSHLSSMAHWDQATMMPEGGNDARAEALAELSVIMHQSMTQPDLADLFARAKEESLDEWEAANLREMHTHWQNENVLPEDLVRDKSLAGAKCEHAWRSQRPANDWEGFAANLKPVVELSRKEAEIRSQATGVSRYDALLNLYEPGMTSAKLDEIFGDVKTWLPELITKVQAKQKSESCLIPEGPFSVASQEALGRDVMGLMGFNFNGGRLDVSAHPFCGGVPEDVRLTTRYDESDFTQALMGVVHETGHACYEQNLRRDWISQPVSEARSMGIHESQSLFFEMQIGRHPAFLSLILPLLKKHFADQPAMALDNLQTLYTRVNPAFIRVDADEVTYPAHVILRYEIERALMEGEMEVDDIPAAWNEKMQAYLGVDTRGNFQNGPMQDIHWTDGSFGYFPSYTLGAMYAAQQFAAIRKVLPDVDAMIGKGDLAPIFAWLRENIWRNGSRYDTDTLITKATGESLNPQFFREHLEARYL</sequence>